<organism evidence="2 3">
    <name type="scientific">Oryza sativa subsp. japonica</name>
    <name type="common">Rice</name>
    <dbReference type="NCBI Taxonomy" id="39947"/>
    <lineage>
        <taxon>Eukaryota</taxon>
        <taxon>Viridiplantae</taxon>
        <taxon>Streptophyta</taxon>
        <taxon>Embryophyta</taxon>
        <taxon>Tracheophyta</taxon>
        <taxon>Spermatophyta</taxon>
        <taxon>Magnoliopsida</taxon>
        <taxon>Liliopsida</taxon>
        <taxon>Poales</taxon>
        <taxon>Poaceae</taxon>
        <taxon>BOP clade</taxon>
        <taxon>Oryzoideae</taxon>
        <taxon>Oryzeae</taxon>
        <taxon>Oryzinae</taxon>
        <taxon>Oryza</taxon>
        <taxon>Oryza sativa</taxon>
    </lineage>
</organism>
<dbReference type="PaxDb" id="39947-A0A0P0XUB6"/>
<protein>
    <submittedName>
        <fullName evidence="2">Os10g0405766 protein</fullName>
    </submittedName>
</protein>
<reference evidence="2 3" key="3">
    <citation type="journal article" date="2013" name="Rice">
        <title>Improvement of the Oryza sativa Nipponbare reference genome using next generation sequence and optical map data.</title>
        <authorList>
            <person name="Kawahara Y."/>
            <person name="de la Bastide M."/>
            <person name="Hamilton J.P."/>
            <person name="Kanamori H."/>
            <person name="McCombie W.R."/>
            <person name="Ouyang S."/>
            <person name="Schwartz D.C."/>
            <person name="Tanaka T."/>
            <person name="Wu J."/>
            <person name="Zhou S."/>
            <person name="Childs K.L."/>
            <person name="Davidson R.M."/>
            <person name="Lin H."/>
            <person name="Quesada-Ocampo L."/>
            <person name="Vaillancourt B."/>
            <person name="Sakai H."/>
            <person name="Lee S.S."/>
            <person name="Kim J."/>
            <person name="Numa H."/>
            <person name="Itoh T."/>
            <person name="Buell C.R."/>
            <person name="Matsumoto T."/>
        </authorList>
    </citation>
    <scope>NUCLEOTIDE SEQUENCE [LARGE SCALE GENOMIC DNA]</scope>
    <source>
        <strain evidence="3">cv. Nipponbare</strain>
    </source>
</reference>
<keyword evidence="3" id="KW-1185">Reference proteome</keyword>
<dbReference type="Proteomes" id="UP000059680">
    <property type="component" value="Chromosome 10"/>
</dbReference>
<feature type="compositionally biased region" description="Low complexity" evidence="1">
    <location>
        <begin position="32"/>
        <end position="47"/>
    </location>
</feature>
<reference evidence="2 3" key="2">
    <citation type="journal article" date="2013" name="Plant Cell Physiol.">
        <title>Rice Annotation Project Database (RAP-DB): an integrative and interactive database for rice genomics.</title>
        <authorList>
            <person name="Sakai H."/>
            <person name="Lee S.S."/>
            <person name="Tanaka T."/>
            <person name="Numa H."/>
            <person name="Kim J."/>
            <person name="Kawahara Y."/>
            <person name="Wakimoto H."/>
            <person name="Yang C.C."/>
            <person name="Iwamoto M."/>
            <person name="Abe T."/>
            <person name="Yamada Y."/>
            <person name="Muto A."/>
            <person name="Inokuchi H."/>
            <person name="Ikemura T."/>
            <person name="Matsumoto T."/>
            <person name="Sasaki T."/>
            <person name="Itoh T."/>
        </authorList>
    </citation>
    <scope>NUCLEOTIDE SEQUENCE [LARGE SCALE GENOMIC DNA]</scope>
    <source>
        <strain evidence="3">cv. Nipponbare</strain>
    </source>
</reference>
<name>A0A0P0XUB6_ORYSJ</name>
<dbReference type="InParanoid" id="A0A0P0XUB6"/>
<sequence>MERKGDSSTTSQWGKTMIDGVVIAGPGKHRATLSLATPSPPLSLSSRTPPPKRPSLAYGLATSAPHHRPTATPPSAAHNLLCRPSSMGCFSAPAHGRATDTLSHRPTSPL</sequence>
<dbReference type="EMBL" id="AP014966">
    <property type="protein sequence ID" value="BAT10771.1"/>
    <property type="molecule type" value="Genomic_DNA"/>
</dbReference>
<dbReference type="AlphaFoldDB" id="A0A0P0XUB6"/>
<evidence type="ECO:0000313" key="2">
    <source>
        <dbReference type="EMBL" id="BAT10771.1"/>
    </source>
</evidence>
<gene>
    <name evidence="2" type="ordered locus">Os10g0405766</name>
    <name evidence="2" type="ORF">OSNPB_100405766</name>
</gene>
<evidence type="ECO:0000313" key="3">
    <source>
        <dbReference type="Proteomes" id="UP000059680"/>
    </source>
</evidence>
<evidence type="ECO:0000256" key="1">
    <source>
        <dbReference type="SAM" id="MobiDB-lite"/>
    </source>
</evidence>
<feature type="region of interest" description="Disordered" evidence="1">
    <location>
        <begin position="29"/>
        <end position="77"/>
    </location>
</feature>
<accession>A0A0P0XUB6</accession>
<reference evidence="3" key="1">
    <citation type="journal article" date="2005" name="Nature">
        <title>The map-based sequence of the rice genome.</title>
        <authorList>
            <consortium name="International rice genome sequencing project (IRGSP)"/>
            <person name="Matsumoto T."/>
            <person name="Wu J."/>
            <person name="Kanamori H."/>
            <person name="Katayose Y."/>
            <person name="Fujisawa M."/>
            <person name="Namiki N."/>
            <person name="Mizuno H."/>
            <person name="Yamamoto K."/>
            <person name="Antonio B.A."/>
            <person name="Baba T."/>
            <person name="Sakata K."/>
            <person name="Nagamura Y."/>
            <person name="Aoki H."/>
            <person name="Arikawa K."/>
            <person name="Arita K."/>
            <person name="Bito T."/>
            <person name="Chiden Y."/>
            <person name="Fujitsuka N."/>
            <person name="Fukunaka R."/>
            <person name="Hamada M."/>
            <person name="Harada C."/>
            <person name="Hayashi A."/>
            <person name="Hijishita S."/>
            <person name="Honda M."/>
            <person name="Hosokawa S."/>
            <person name="Ichikawa Y."/>
            <person name="Idonuma A."/>
            <person name="Iijima M."/>
            <person name="Ikeda M."/>
            <person name="Ikeno M."/>
            <person name="Ito K."/>
            <person name="Ito S."/>
            <person name="Ito T."/>
            <person name="Ito Y."/>
            <person name="Ito Y."/>
            <person name="Iwabuchi A."/>
            <person name="Kamiya K."/>
            <person name="Karasawa W."/>
            <person name="Kurita K."/>
            <person name="Katagiri S."/>
            <person name="Kikuta A."/>
            <person name="Kobayashi H."/>
            <person name="Kobayashi N."/>
            <person name="Machita K."/>
            <person name="Maehara T."/>
            <person name="Masukawa M."/>
            <person name="Mizubayashi T."/>
            <person name="Mukai Y."/>
            <person name="Nagasaki H."/>
            <person name="Nagata Y."/>
            <person name="Naito S."/>
            <person name="Nakashima M."/>
            <person name="Nakama Y."/>
            <person name="Nakamichi Y."/>
            <person name="Nakamura M."/>
            <person name="Meguro A."/>
            <person name="Negishi M."/>
            <person name="Ohta I."/>
            <person name="Ohta T."/>
            <person name="Okamoto M."/>
            <person name="Ono N."/>
            <person name="Saji S."/>
            <person name="Sakaguchi M."/>
            <person name="Sakai K."/>
            <person name="Shibata M."/>
            <person name="Shimokawa T."/>
            <person name="Song J."/>
            <person name="Takazaki Y."/>
            <person name="Terasawa K."/>
            <person name="Tsugane M."/>
            <person name="Tsuji K."/>
            <person name="Ueda S."/>
            <person name="Waki K."/>
            <person name="Yamagata H."/>
            <person name="Yamamoto M."/>
            <person name="Yamamoto S."/>
            <person name="Yamane H."/>
            <person name="Yoshiki S."/>
            <person name="Yoshihara R."/>
            <person name="Yukawa K."/>
            <person name="Zhong H."/>
            <person name="Yano M."/>
            <person name="Yuan Q."/>
            <person name="Ouyang S."/>
            <person name="Liu J."/>
            <person name="Jones K.M."/>
            <person name="Gansberger K."/>
            <person name="Moffat K."/>
            <person name="Hill J."/>
            <person name="Bera J."/>
            <person name="Fadrosh D."/>
            <person name="Jin S."/>
            <person name="Johri S."/>
            <person name="Kim M."/>
            <person name="Overton L."/>
            <person name="Reardon M."/>
            <person name="Tsitrin T."/>
            <person name="Vuong H."/>
            <person name="Weaver B."/>
            <person name="Ciecko A."/>
            <person name="Tallon L."/>
            <person name="Jackson J."/>
            <person name="Pai G."/>
            <person name="Aken S.V."/>
            <person name="Utterback T."/>
            <person name="Reidmuller S."/>
            <person name="Feldblyum T."/>
            <person name="Hsiao J."/>
            <person name="Zismann V."/>
            <person name="Iobst S."/>
            <person name="de Vazeille A.R."/>
            <person name="Buell C.R."/>
            <person name="Ying K."/>
            <person name="Li Y."/>
            <person name="Lu T."/>
            <person name="Huang Y."/>
            <person name="Zhao Q."/>
            <person name="Feng Q."/>
            <person name="Zhang L."/>
            <person name="Zhu J."/>
            <person name="Weng Q."/>
            <person name="Mu J."/>
            <person name="Lu Y."/>
            <person name="Fan D."/>
            <person name="Liu Y."/>
            <person name="Guan J."/>
            <person name="Zhang Y."/>
            <person name="Yu S."/>
            <person name="Liu X."/>
            <person name="Zhang Y."/>
            <person name="Hong G."/>
            <person name="Han B."/>
            <person name="Choisne N."/>
            <person name="Demange N."/>
            <person name="Orjeda G."/>
            <person name="Samain S."/>
            <person name="Cattolico L."/>
            <person name="Pelletier E."/>
            <person name="Couloux A."/>
            <person name="Segurens B."/>
            <person name="Wincker P."/>
            <person name="D'Hont A."/>
            <person name="Scarpelli C."/>
            <person name="Weissenbach J."/>
            <person name="Salanoubat M."/>
            <person name="Quetier F."/>
            <person name="Yu Y."/>
            <person name="Kim H.R."/>
            <person name="Rambo T."/>
            <person name="Currie J."/>
            <person name="Collura K."/>
            <person name="Luo M."/>
            <person name="Yang T."/>
            <person name="Ammiraju J.S.S."/>
            <person name="Engler F."/>
            <person name="Soderlund C."/>
            <person name="Wing R.A."/>
            <person name="Palmer L.E."/>
            <person name="de la Bastide M."/>
            <person name="Spiegel L."/>
            <person name="Nascimento L."/>
            <person name="Zutavern T."/>
            <person name="O'Shaughnessy A."/>
            <person name="Dike S."/>
            <person name="Dedhia N."/>
            <person name="Preston R."/>
            <person name="Balija V."/>
            <person name="McCombie W.R."/>
            <person name="Chow T."/>
            <person name="Chen H."/>
            <person name="Chung M."/>
            <person name="Chen C."/>
            <person name="Shaw J."/>
            <person name="Wu H."/>
            <person name="Hsiao K."/>
            <person name="Chao Y."/>
            <person name="Chu M."/>
            <person name="Cheng C."/>
            <person name="Hour A."/>
            <person name="Lee P."/>
            <person name="Lin S."/>
            <person name="Lin Y."/>
            <person name="Liou J."/>
            <person name="Liu S."/>
            <person name="Hsing Y."/>
            <person name="Raghuvanshi S."/>
            <person name="Mohanty A."/>
            <person name="Bharti A.K."/>
            <person name="Gaur A."/>
            <person name="Gupta V."/>
            <person name="Kumar D."/>
            <person name="Ravi V."/>
            <person name="Vij S."/>
            <person name="Kapur A."/>
            <person name="Khurana P."/>
            <person name="Khurana P."/>
            <person name="Khurana J.P."/>
            <person name="Tyagi A.K."/>
            <person name="Gaikwad K."/>
            <person name="Singh A."/>
            <person name="Dalal V."/>
            <person name="Srivastava S."/>
            <person name="Dixit A."/>
            <person name="Pal A.K."/>
            <person name="Ghazi I.A."/>
            <person name="Yadav M."/>
            <person name="Pandit A."/>
            <person name="Bhargava A."/>
            <person name="Sureshbabu K."/>
            <person name="Batra K."/>
            <person name="Sharma T.R."/>
            <person name="Mohapatra T."/>
            <person name="Singh N.K."/>
            <person name="Messing J."/>
            <person name="Nelson A.B."/>
            <person name="Fuks G."/>
            <person name="Kavchok S."/>
            <person name="Keizer G."/>
            <person name="Linton E."/>
            <person name="Llaca V."/>
            <person name="Song R."/>
            <person name="Tanyolac B."/>
            <person name="Young S."/>
            <person name="Ho-Il K."/>
            <person name="Hahn J.H."/>
            <person name="Sangsakoo G."/>
            <person name="Vanavichit A."/>
            <person name="de Mattos Luiz.A.T."/>
            <person name="Zimmer P.D."/>
            <person name="Malone G."/>
            <person name="Dellagostin O."/>
            <person name="de Oliveira A.C."/>
            <person name="Bevan M."/>
            <person name="Bancroft I."/>
            <person name="Minx P."/>
            <person name="Cordum H."/>
            <person name="Wilson R."/>
            <person name="Cheng Z."/>
            <person name="Jin W."/>
            <person name="Jiang J."/>
            <person name="Leong S.A."/>
            <person name="Iwama H."/>
            <person name="Gojobori T."/>
            <person name="Itoh T."/>
            <person name="Niimura Y."/>
            <person name="Fujii Y."/>
            <person name="Habara T."/>
            <person name="Sakai H."/>
            <person name="Sato Y."/>
            <person name="Wilson G."/>
            <person name="Kumar K."/>
            <person name="McCouch S."/>
            <person name="Juretic N."/>
            <person name="Hoen D."/>
            <person name="Wright S."/>
            <person name="Bruskiewich R."/>
            <person name="Bureau T."/>
            <person name="Miyao A."/>
            <person name="Hirochika H."/>
            <person name="Nishikawa T."/>
            <person name="Kadowaki K."/>
            <person name="Sugiura M."/>
            <person name="Burr B."/>
            <person name="Sasaki T."/>
        </authorList>
    </citation>
    <scope>NUCLEOTIDE SEQUENCE [LARGE SCALE GENOMIC DNA]</scope>
    <source>
        <strain evidence="3">cv. Nipponbare</strain>
    </source>
</reference>
<proteinExistence type="predicted"/>